<dbReference type="SUPFAM" id="SSF50249">
    <property type="entry name" value="Nucleic acid-binding proteins"/>
    <property type="match status" value="1"/>
</dbReference>
<evidence type="ECO:0000256" key="4">
    <source>
        <dbReference type="ARBA" id="ARBA00022490"/>
    </source>
</evidence>
<dbReference type="PANTHER" id="PTHR43450">
    <property type="entry name" value="ASPARTYL-TRNA SYNTHETASE"/>
    <property type="match status" value="1"/>
</dbReference>
<evidence type="ECO:0000256" key="9">
    <source>
        <dbReference type="ARBA" id="ARBA00023146"/>
    </source>
</evidence>
<feature type="compositionally biased region" description="Low complexity" evidence="13">
    <location>
        <begin position="1"/>
        <end position="13"/>
    </location>
</feature>
<dbReference type="InterPro" id="IPR004364">
    <property type="entry name" value="Aa-tRNA-synt_II"/>
</dbReference>
<dbReference type="InterPro" id="IPR045864">
    <property type="entry name" value="aa-tRNA-synth_II/BPL/LPL"/>
</dbReference>
<keyword evidence="17" id="KW-1185">Reference proteome</keyword>
<evidence type="ECO:0000256" key="10">
    <source>
        <dbReference type="ARBA" id="ARBA00033155"/>
    </source>
</evidence>
<feature type="region of interest" description="Disordered" evidence="13">
    <location>
        <begin position="564"/>
        <end position="583"/>
    </location>
</feature>
<dbReference type="FunFam" id="3.30.930.10:FF:000038">
    <property type="entry name" value="Aspartate--tRNA ligase"/>
    <property type="match status" value="1"/>
</dbReference>
<dbReference type="PROSITE" id="PS50862">
    <property type="entry name" value="AA_TRNA_LIGASE_II"/>
    <property type="match status" value="1"/>
</dbReference>
<feature type="compositionally biased region" description="Basic and acidic residues" evidence="13">
    <location>
        <begin position="114"/>
        <end position="125"/>
    </location>
</feature>
<evidence type="ECO:0000256" key="2">
    <source>
        <dbReference type="ARBA" id="ARBA00005312"/>
    </source>
</evidence>
<evidence type="ECO:0000256" key="6">
    <source>
        <dbReference type="ARBA" id="ARBA00022741"/>
    </source>
</evidence>
<dbReference type="PRINTS" id="PR01042">
    <property type="entry name" value="TRNASYNTHASP"/>
</dbReference>
<comment type="catalytic activity">
    <reaction evidence="11">
        <text>tRNA(Asp) + L-aspartate + ATP = L-aspartyl-tRNA(Asp) + AMP + diphosphate</text>
        <dbReference type="Rhea" id="RHEA:19649"/>
        <dbReference type="Rhea" id="RHEA-COMP:9660"/>
        <dbReference type="Rhea" id="RHEA-COMP:9678"/>
        <dbReference type="ChEBI" id="CHEBI:29991"/>
        <dbReference type="ChEBI" id="CHEBI:30616"/>
        <dbReference type="ChEBI" id="CHEBI:33019"/>
        <dbReference type="ChEBI" id="CHEBI:78442"/>
        <dbReference type="ChEBI" id="CHEBI:78516"/>
        <dbReference type="ChEBI" id="CHEBI:456215"/>
        <dbReference type="EC" id="6.1.1.12"/>
    </reaction>
</comment>
<accession>A0A0G4LWE9</accession>
<dbReference type="Proteomes" id="UP000045706">
    <property type="component" value="Unassembled WGS sequence"/>
</dbReference>
<dbReference type="Pfam" id="PF00152">
    <property type="entry name" value="tRNA-synt_2"/>
    <property type="match status" value="1"/>
</dbReference>
<keyword evidence="8" id="KW-0648">Protein biosynthesis</keyword>
<keyword evidence="5" id="KW-0436">Ligase</keyword>
<name>A0A0G4LWE9_VERLO</name>
<keyword evidence="6" id="KW-0547">Nucleotide-binding</keyword>
<dbReference type="Pfam" id="PF09924">
    <property type="entry name" value="LPG_synthase_C"/>
    <property type="match status" value="1"/>
</dbReference>
<dbReference type="Pfam" id="PF01336">
    <property type="entry name" value="tRNA_anti-codon"/>
    <property type="match status" value="1"/>
</dbReference>
<dbReference type="Gene3D" id="3.30.930.10">
    <property type="entry name" value="Bira Bifunctional Protein, Domain 2"/>
    <property type="match status" value="1"/>
</dbReference>
<evidence type="ECO:0000256" key="5">
    <source>
        <dbReference type="ARBA" id="ARBA00022598"/>
    </source>
</evidence>
<dbReference type="Gene3D" id="2.40.50.140">
    <property type="entry name" value="Nucleic acid-binding proteins"/>
    <property type="match status" value="1"/>
</dbReference>
<organism evidence="15 17">
    <name type="scientific">Verticillium longisporum</name>
    <name type="common">Verticillium dahliae var. longisporum</name>
    <dbReference type="NCBI Taxonomy" id="100787"/>
    <lineage>
        <taxon>Eukaryota</taxon>
        <taxon>Fungi</taxon>
        <taxon>Dikarya</taxon>
        <taxon>Ascomycota</taxon>
        <taxon>Pezizomycotina</taxon>
        <taxon>Sordariomycetes</taxon>
        <taxon>Hypocreomycetidae</taxon>
        <taxon>Glomerellales</taxon>
        <taxon>Plectosphaerellaceae</taxon>
        <taxon>Verticillium</taxon>
    </lineage>
</organism>
<dbReference type="STRING" id="100787.A0A0G4LWE9"/>
<protein>
    <recommendedName>
        <fullName evidence="12">Probable aspartate--tRNA ligase, cytoplasmic</fullName>
        <ecNumber evidence="3">6.1.1.12</ecNumber>
    </recommendedName>
    <alternativeName>
        <fullName evidence="10">Aspartyl-tRNA synthetase</fullName>
    </alternativeName>
</protein>
<dbReference type="GO" id="GO:0005829">
    <property type="term" value="C:cytosol"/>
    <property type="evidence" value="ECO:0007669"/>
    <property type="project" value="TreeGrafter"/>
</dbReference>
<evidence type="ECO:0000259" key="14">
    <source>
        <dbReference type="PROSITE" id="PS50862"/>
    </source>
</evidence>
<keyword evidence="7" id="KW-0067">ATP-binding</keyword>
<evidence type="ECO:0000256" key="13">
    <source>
        <dbReference type="SAM" id="MobiDB-lite"/>
    </source>
</evidence>
<dbReference type="SUPFAM" id="SSF55681">
    <property type="entry name" value="Class II aaRS and biotin synthetases"/>
    <property type="match status" value="1"/>
</dbReference>
<feature type="domain" description="Aminoacyl-transfer RNA synthetases class-II family profile" evidence="14">
    <location>
        <begin position="265"/>
        <end position="565"/>
    </location>
</feature>
<evidence type="ECO:0000256" key="12">
    <source>
        <dbReference type="ARBA" id="ARBA00070516"/>
    </source>
</evidence>
<keyword evidence="9" id="KW-0030">Aminoacyl-tRNA synthetase</keyword>
<evidence type="ECO:0000256" key="11">
    <source>
        <dbReference type="ARBA" id="ARBA00047904"/>
    </source>
</evidence>
<dbReference type="GO" id="GO:0005524">
    <property type="term" value="F:ATP binding"/>
    <property type="evidence" value="ECO:0007669"/>
    <property type="project" value="UniProtKB-KW"/>
</dbReference>
<comment type="similarity">
    <text evidence="2">Belongs to the class-II aminoacyl-tRNA synthetase family. Type 2 subfamily.</text>
</comment>
<dbReference type="InterPro" id="IPR006195">
    <property type="entry name" value="aa-tRNA-synth_II"/>
</dbReference>
<comment type="subcellular location">
    <subcellularLocation>
        <location evidence="1">Cytoplasm</location>
    </subcellularLocation>
</comment>
<evidence type="ECO:0000256" key="7">
    <source>
        <dbReference type="ARBA" id="ARBA00022840"/>
    </source>
</evidence>
<proteinExistence type="inferred from homology"/>
<feature type="region of interest" description="Disordered" evidence="13">
    <location>
        <begin position="1"/>
        <end position="125"/>
    </location>
</feature>
<gene>
    <name evidence="15" type="ORF">BN1708_014521</name>
    <name evidence="16" type="ORF">BN1723_006589</name>
</gene>
<sequence length="892" mass="100500">MTTTSRRSTESPSPGSPNPFSRIAHKLASLRHDHDAKATSTVSLDRVRKYPRNSSSTTNSSDKVPRLDLRNGVNSAPDVRPSANAAVSSTSSTPQSPRSTPSQPRTDDEDPETPEEHNRYGAELHHPAKLVTIAEASGMPVDSVVTFRARIHTQRRMSKHLDFLLFRDQTHTIQGVLSHTHPNMVRWAQHLNPESIVQVTGTLQKPVQHVRSASHSGVEISIDTMYLVSPAHDLAFSNYKAPSTMHRRLEARVLDLRHPANQALFRVRHTITRTFRESLEKQNFMEMHTPKLQPAATESGASVFKVNYFGRRAFLAQSPQLAKQMAISADFGRVYEVGPVFRAENSNTHRHLTEYTGLDLEMTIQDNYHELIKVIDRVLKDIFTAAQAMPELDVVRERWPSSPIEWLEETPIIPFAEGIQMLRDDGRDVEEEDLSTRDEIRLGELVKEKYKTDYYILDKFPKSARPFYTHKAEDPKWTNSFDIFVRGQEICTGGQRINDAAELRASMGDAGISEDDMAEYLTAFDLGVPPHGGAGLGLDRLVTLLLNLGDIRYATLFHRDPKSLPARPPGLPHPNADTTKPRPGHDFPALEDLIANYGDASNTSWLDDRFQIWRHHTGAAVGYVKQGRLAMVIGDPLCDMRQYAEVIPAFIDFTARELKLTPIWMLVSEEVHEVLGHELGWRTLSCTEEQRTDADQHTGPHGQLARRVEREGVKIRELRPESAFINRANTAIEAWRSKRKGKQVHLTEIRPWVDMSHRRYFAAEKGDQVHGLVVLAQLAPRHGWQVKWALDFPGAPNGTIDVLIETALASITGSVTFGVGAADKLTPGEQLHGTRAKFLAKTYEAIVKSLGLNRKTEFRRKFGVLGEQVYICYPKHDVTLKDLRDVVKFFED</sequence>
<evidence type="ECO:0000313" key="15">
    <source>
        <dbReference type="EMBL" id="CRK26388.1"/>
    </source>
</evidence>
<keyword evidence="4" id="KW-0963">Cytoplasm</keyword>
<evidence type="ECO:0000313" key="18">
    <source>
        <dbReference type="Proteomes" id="UP000045706"/>
    </source>
</evidence>
<dbReference type="InterPro" id="IPR004523">
    <property type="entry name" value="Asp-tRNA_synthase_2"/>
</dbReference>
<dbReference type="InterPro" id="IPR024320">
    <property type="entry name" value="LPG_synthase_C"/>
</dbReference>
<reference evidence="17 18" key="1">
    <citation type="submission" date="2015-05" db="EMBL/GenBank/DDBJ databases">
        <authorList>
            <person name="Fogelqvist Johan"/>
        </authorList>
    </citation>
    <scope>NUCLEOTIDE SEQUENCE [LARGE SCALE GENOMIC DNA]</scope>
    <source>
        <strain evidence="15">VL1</strain>
        <strain evidence="16">VL2</strain>
    </source>
</reference>
<dbReference type="AlphaFoldDB" id="A0A0G4LWE9"/>
<dbReference type="EMBL" id="CVQI01034717">
    <property type="protein sequence ID" value="CRK45362.1"/>
    <property type="molecule type" value="Genomic_DNA"/>
</dbReference>
<dbReference type="GO" id="GO:0006422">
    <property type="term" value="P:aspartyl-tRNA aminoacylation"/>
    <property type="evidence" value="ECO:0007669"/>
    <property type="project" value="InterPro"/>
</dbReference>
<dbReference type="InterPro" id="IPR012340">
    <property type="entry name" value="NA-bd_OB-fold"/>
</dbReference>
<dbReference type="NCBIfam" id="TIGR00458">
    <property type="entry name" value="aspS_nondisc"/>
    <property type="match status" value="1"/>
</dbReference>
<dbReference type="Proteomes" id="UP000044602">
    <property type="component" value="Unassembled WGS sequence"/>
</dbReference>
<dbReference type="GO" id="GO:0004815">
    <property type="term" value="F:aspartate-tRNA ligase activity"/>
    <property type="evidence" value="ECO:0007669"/>
    <property type="project" value="UniProtKB-EC"/>
</dbReference>
<dbReference type="GO" id="GO:0017101">
    <property type="term" value="C:aminoacyl-tRNA synthetase multienzyme complex"/>
    <property type="evidence" value="ECO:0007669"/>
    <property type="project" value="TreeGrafter"/>
</dbReference>
<evidence type="ECO:0000313" key="17">
    <source>
        <dbReference type="Proteomes" id="UP000044602"/>
    </source>
</evidence>
<evidence type="ECO:0000256" key="8">
    <source>
        <dbReference type="ARBA" id="ARBA00022917"/>
    </source>
</evidence>
<dbReference type="HAMAP" id="MF_02075">
    <property type="entry name" value="Asp_tRNA_synth_type2"/>
    <property type="match status" value="1"/>
</dbReference>
<feature type="compositionally biased region" description="Low complexity" evidence="13">
    <location>
        <begin position="82"/>
        <end position="104"/>
    </location>
</feature>
<dbReference type="EMBL" id="CVQH01020184">
    <property type="protein sequence ID" value="CRK26388.1"/>
    <property type="molecule type" value="Genomic_DNA"/>
</dbReference>
<dbReference type="GO" id="GO:0003723">
    <property type="term" value="F:RNA binding"/>
    <property type="evidence" value="ECO:0007669"/>
    <property type="project" value="TreeGrafter"/>
</dbReference>
<dbReference type="CDD" id="cd04320">
    <property type="entry name" value="AspRS_cyto_N"/>
    <property type="match status" value="1"/>
</dbReference>
<evidence type="ECO:0000313" key="16">
    <source>
        <dbReference type="EMBL" id="CRK45362.1"/>
    </source>
</evidence>
<dbReference type="InterPro" id="IPR004365">
    <property type="entry name" value="NA-bd_OB_tRNA"/>
</dbReference>
<dbReference type="PANTHER" id="PTHR43450:SF2">
    <property type="entry name" value="ASPARTATE--TRNA LIGASE"/>
    <property type="match status" value="1"/>
</dbReference>
<feature type="compositionally biased region" description="Polar residues" evidence="13">
    <location>
        <begin position="52"/>
        <end position="62"/>
    </location>
</feature>
<evidence type="ECO:0000256" key="1">
    <source>
        <dbReference type="ARBA" id="ARBA00004496"/>
    </source>
</evidence>
<dbReference type="NCBIfam" id="NF003483">
    <property type="entry name" value="PRK05159.1"/>
    <property type="match status" value="1"/>
</dbReference>
<evidence type="ECO:0000256" key="3">
    <source>
        <dbReference type="ARBA" id="ARBA00012841"/>
    </source>
</evidence>
<dbReference type="InterPro" id="IPR002312">
    <property type="entry name" value="Asp/Asn-tRNA-synth_IIb"/>
</dbReference>
<dbReference type="EC" id="6.1.1.12" evidence="3"/>